<evidence type="ECO:0000313" key="2">
    <source>
        <dbReference type="EMBL" id="EKC69625.1"/>
    </source>
</evidence>
<dbReference type="Pfam" id="PF13349">
    <property type="entry name" value="DUF4097"/>
    <property type="match status" value="1"/>
</dbReference>
<dbReference type="PROSITE" id="PS51257">
    <property type="entry name" value="PROKAR_LIPOPROTEIN"/>
    <property type="match status" value="1"/>
</dbReference>
<dbReference type="AlphaFoldDB" id="K1TTY5"/>
<organism evidence="2">
    <name type="scientific">human gut metagenome</name>
    <dbReference type="NCBI Taxonomy" id="408170"/>
    <lineage>
        <taxon>unclassified sequences</taxon>
        <taxon>metagenomes</taxon>
        <taxon>organismal metagenomes</taxon>
    </lineage>
</organism>
<evidence type="ECO:0000259" key="1">
    <source>
        <dbReference type="Pfam" id="PF13349"/>
    </source>
</evidence>
<feature type="non-terminal residue" evidence="2">
    <location>
        <position position="154"/>
    </location>
</feature>
<gene>
    <name evidence="2" type="ORF">OBE_04319</name>
</gene>
<accession>K1TTY5</accession>
<feature type="domain" description="DUF4097" evidence="1">
    <location>
        <begin position="57"/>
        <end position="150"/>
    </location>
</feature>
<protein>
    <recommendedName>
        <fullName evidence="1">DUF4097 domain-containing protein</fullName>
    </recommendedName>
</protein>
<sequence length="154" mass="16597">MKKIILIISAVLLALGILGCAVTALPTLLEGEKYMNNIIDKNSEKQEFTFTDTFSGLDISVLSANANISYNSGNEVKVSYVTADKNKKIECNIADGTLNIKEKSGFSFFSLFTLASVPTKIEISFPESYRDNGTLENADVTVASGSLSGDMPHT</sequence>
<proteinExistence type="predicted"/>
<name>K1TTY5_9ZZZZ</name>
<reference evidence="2" key="1">
    <citation type="journal article" date="2013" name="Environ. Microbiol.">
        <title>Microbiota from the distal guts of lean and obese adolescents exhibit partial functional redundancy besides clear differences in community structure.</title>
        <authorList>
            <person name="Ferrer M."/>
            <person name="Ruiz A."/>
            <person name="Lanza F."/>
            <person name="Haange S.B."/>
            <person name="Oberbach A."/>
            <person name="Till H."/>
            <person name="Bargiela R."/>
            <person name="Campoy C."/>
            <person name="Segura M.T."/>
            <person name="Richter M."/>
            <person name="von Bergen M."/>
            <person name="Seifert J."/>
            <person name="Suarez A."/>
        </authorList>
    </citation>
    <scope>NUCLEOTIDE SEQUENCE</scope>
</reference>
<dbReference type="EMBL" id="AJWZ01002924">
    <property type="protein sequence ID" value="EKC69625.1"/>
    <property type="molecule type" value="Genomic_DNA"/>
</dbReference>
<comment type="caution">
    <text evidence="2">The sequence shown here is derived from an EMBL/GenBank/DDBJ whole genome shotgun (WGS) entry which is preliminary data.</text>
</comment>
<dbReference type="InterPro" id="IPR025164">
    <property type="entry name" value="Toastrack_DUF4097"/>
</dbReference>